<accession>A0A396JSD7</accession>
<evidence type="ECO:0000256" key="1">
    <source>
        <dbReference type="SAM" id="MobiDB-lite"/>
    </source>
</evidence>
<dbReference type="Gramene" id="rna4066">
    <property type="protein sequence ID" value="RHN80174.1"/>
    <property type="gene ID" value="gene4066"/>
</dbReference>
<protein>
    <submittedName>
        <fullName evidence="2">Uncharacterized protein</fullName>
    </submittedName>
</protein>
<feature type="compositionally biased region" description="Polar residues" evidence="1">
    <location>
        <begin position="15"/>
        <end position="25"/>
    </location>
</feature>
<dbReference type="AlphaFoldDB" id="A0A396JSD7"/>
<organism evidence="2">
    <name type="scientific">Medicago truncatula</name>
    <name type="common">Barrel medic</name>
    <name type="synonym">Medicago tribuloides</name>
    <dbReference type="NCBI Taxonomy" id="3880"/>
    <lineage>
        <taxon>Eukaryota</taxon>
        <taxon>Viridiplantae</taxon>
        <taxon>Streptophyta</taxon>
        <taxon>Embryophyta</taxon>
        <taxon>Tracheophyta</taxon>
        <taxon>Spermatophyta</taxon>
        <taxon>Magnoliopsida</taxon>
        <taxon>eudicotyledons</taxon>
        <taxon>Gunneridae</taxon>
        <taxon>Pentapetalae</taxon>
        <taxon>rosids</taxon>
        <taxon>fabids</taxon>
        <taxon>Fabales</taxon>
        <taxon>Fabaceae</taxon>
        <taxon>Papilionoideae</taxon>
        <taxon>50 kb inversion clade</taxon>
        <taxon>NPAAA clade</taxon>
        <taxon>Hologalegina</taxon>
        <taxon>IRL clade</taxon>
        <taxon>Trifolieae</taxon>
        <taxon>Medicago</taxon>
    </lineage>
</organism>
<gene>
    <name evidence="2" type="ORF">MtrunA17_Chr1g0185391</name>
</gene>
<evidence type="ECO:0000313" key="2">
    <source>
        <dbReference type="EMBL" id="RHN80174.1"/>
    </source>
</evidence>
<dbReference type="Proteomes" id="UP000265566">
    <property type="component" value="Chromosome 1"/>
</dbReference>
<sequence>MKVVSIEPKRGKLWPSNSESNTRPTKQVRDQKSKTSKICLTKNMTRMVSNDGMKPHLAKEQLFAKRTRIFSDEGLGLEPINRGLKPHSTHSLNRSCLERKNLLKGKIKVETLNASRSSRLMLHLDILSYVL</sequence>
<name>A0A396JSD7_MEDTR</name>
<dbReference type="EMBL" id="PSQE01000001">
    <property type="protein sequence ID" value="RHN80174.1"/>
    <property type="molecule type" value="Genomic_DNA"/>
</dbReference>
<proteinExistence type="predicted"/>
<feature type="region of interest" description="Disordered" evidence="1">
    <location>
        <begin position="1"/>
        <end position="35"/>
    </location>
</feature>
<reference evidence="2" key="1">
    <citation type="journal article" date="2018" name="Nat. Plants">
        <title>Whole-genome landscape of Medicago truncatula symbiotic genes.</title>
        <authorList>
            <person name="Pecrix Y."/>
            <person name="Gamas P."/>
            <person name="Carrere S."/>
        </authorList>
    </citation>
    <scope>NUCLEOTIDE SEQUENCE</scope>
    <source>
        <tissue evidence="2">Leaves</tissue>
    </source>
</reference>
<comment type="caution">
    <text evidence="2">The sequence shown here is derived from an EMBL/GenBank/DDBJ whole genome shotgun (WGS) entry which is preliminary data.</text>
</comment>